<dbReference type="Proteomes" id="UP001273166">
    <property type="component" value="Unassembled WGS sequence"/>
</dbReference>
<keyword evidence="12" id="KW-1185">Reference proteome</keyword>
<dbReference type="Pfam" id="PF10451">
    <property type="entry name" value="Stn1"/>
    <property type="match status" value="1"/>
</dbReference>
<dbReference type="GO" id="GO:0000781">
    <property type="term" value="C:chromosome, telomeric region"/>
    <property type="evidence" value="ECO:0007669"/>
    <property type="project" value="UniProtKB-SubCell"/>
</dbReference>
<sequence>MTDETAPEVYPQYCFHLSPTINRWCHLQNTDILALKNHRGFEGQDVYFHLNHPIKWVRICGVVVAVDERETRRFYMIDDGSGATLECVVKVAPPAALGTGAAGMNSKSDGDSNTAPVADGPIDVGHVLDIKGSVTTFRTNRQVRAEKIVHLRSTEQEVVFWEKVVQLRRDVLSKPWVLDRREVMKCRKEEEGRSTSHRRKEPGERHSRKQADKAGLRKTRVRDECEENARRGGPESKAEPAKRPKKTTGMESRKTRAHDEGEESSRLEGHGSKSMHESKPEPEKRPRRVTRLESRKTRAHAEGGENSRLGGPESKPQPVKRPRKVTGMERKTPAKPVMRLIPVTGNYDALGL</sequence>
<evidence type="ECO:0000256" key="2">
    <source>
        <dbReference type="ARBA" id="ARBA00004574"/>
    </source>
</evidence>
<evidence type="ECO:0000313" key="12">
    <source>
        <dbReference type="Proteomes" id="UP001273166"/>
    </source>
</evidence>
<dbReference type="InterPro" id="IPR040260">
    <property type="entry name" value="RFA2-like"/>
</dbReference>
<dbReference type="EMBL" id="JAUDZG010000006">
    <property type="protein sequence ID" value="KAK3303419.1"/>
    <property type="molecule type" value="Genomic_DNA"/>
</dbReference>
<reference evidence="11" key="1">
    <citation type="journal article" date="2023" name="Mol. Phylogenet. Evol.">
        <title>Genome-scale phylogeny and comparative genomics of the fungal order Sordariales.</title>
        <authorList>
            <person name="Hensen N."/>
            <person name="Bonometti L."/>
            <person name="Westerberg I."/>
            <person name="Brannstrom I.O."/>
            <person name="Guillou S."/>
            <person name="Cros-Aarteil S."/>
            <person name="Calhoun S."/>
            <person name="Haridas S."/>
            <person name="Kuo A."/>
            <person name="Mondo S."/>
            <person name="Pangilinan J."/>
            <person name="Riley R."/>
            <person name="LaButti K."/>
            <person name="Andreopoulos B."/>
            <person name="Lipzen A."/>
            <person name="Chen C."/>
            <person name="Yan M."/>
            <person name="Daum C."/>
            <person name="Ng V."/>
            <person name="Clum A."/>
            <person name="Steindorff A."/>
            <person name="Ohm R.A."/>
            <person name="Martin F."/>
            <person name="Silar P."/>
            <person name="Natvig D.O."/>
            <person name="Lalanne C."/>
            <person name="Gautier V."/>
            <person name="Ament-Velasquez S.L."/>
            <person name="Kruys A."/>
            <person name="Hutchinson M.I."/>
            <person name="Powell A.J."/>
            <person name="Barry K."/>
            <person name="Miller A.N."/>
            <person name="Grigoriev I.V."/>
            <person name="Debuchy R."/>
            <person name="Gladieux P."/>
            <person name="Hiltunen Thoren M."/>
            <person name="Johannesson H."/>
        </authorList>
    </citation>
    <scope>NUCLEOTIDE SEQUENCE</scope>
    <source>
        <strain evidence="11">CBS 333.67</strain>
    </source>
</reference>
<protein>
    <recommendedName>
        <fullName evidence="3">CST complex subunit STN1</fullName>
    </recommendedName>
    <alternativeName>
        <fullName evidence="8">Suppressor of cdc thirteen homolog</fullName>
    </alternativeName>
</protein>
<keyword evidence="5" id="KW-0779">Telomere</keyword>
<dbReference type="CDD" id="cd03524">
    <property type="entry name" value="RPA2_OBF_family"/>
    <property type="match status" value="1"/>
</dbReference>
<keyword evidence="7" id="KW-0539">Nucleus</keyword>
<dbReference type="GO" id="GO:0005634">
    <property type="term" value="C:nucleus"/>
    <property type="evidence" value="ECO:0007669"/>
    <property type="project" value="UniProtKB-SubCell"/>
</dbReference>
<dbReference type="AlphaFoldDB" id="A0AAJ0GNV6"/>
<evidence type="ECO:0000256" key="4">
    <source>
        <dbReference type="ARBA" id="ARBA00022454"/>
    </source>
</evidence>
<dbReference type="InterPro" id="IPR012340">
    <property type="entry name" value="NA-bd_OB-fold"/>
</dbReference>
<dbReference type="SUPFAM" id="SSF50249">
    <property type="entry name" value="Nucleic acid-binding proteins"/>
    <property type="match status" value="1"/>
</dbReference>
<keyword evidence="4" id="KW-0158">Chromosome</keyword>
<evidence type="ECO:0000256" key="7">
    <source>
        <dbReference type="ARBA" id="ARBA00023242"/>
    </source>
</evidence>
<dbReference type="PANTHER" id="PTHR13989">
    <property type="entry name" value="REPLICATION PROTEIN A-RELATED"/>
    <property type="match status" value="1"/>
</dbReference>
<feature type="region of interest" description="Disordered" evidence="9">
    <location>
        <begin position="187"/>
        <end position="337"/>
    </location>
</feature>
<dbReference type="GeneID" id="87885968"/>
<comment type="caution">
    <text evidence="11">The sequence shown here is derived from an EMBL/GenBank/DDBJ whole genome shotgun (WGS) entry which is preliminary data.</text>
</comment>
<evidence type="ECO:0000256" key="6">
    <source>
        <dbReference type="ARBA" id="ARBA00023125"/>
    </source>
</evidence>
<evidence type="ECO:0000256" key="9">
    <source>
        <dbReference type="SAM" id="MobiDB-lite"/>
    </source>
</evidence>
<dbReference type="InterPro" id="IPR018856">
    <property type="entry name" value="Stn1_N"/>
</dbReference>
<evidence type="ECO:0000256" key="1">
    <source>
        <dbReference type="ARBA" id="ARBA00004123"/>
    </source>
</evidence>
<evidence type="ECO:0000313" key="11">
    <source>
        <dbReference type="EMBL" id="KAK3303419.1"/>
    </source>
</evidence>
<evidence type="ECO:0000259" key="10">
    <source>
        <dbReference type="Pfam" id="PF10451"/>
    </source>
</evidence>
<organism evidence="11 12">
    <name type="scientific">Chaetomium strumarium</name>
    <dbReference type="NCBI Taxonomy" id="1170767"/>
    <lineage>
        <taxon>Eukaryota</taxon>
        <taxon>Fungi</taxon>
        <taxon>Dikarya</taxon>
        <taxon>Ascomycota</taxon>
        <taxon>Pezizomycotina</taxon>
        <taxon>Sordariomycetes</taxon>
        <taxon>Sordariomycetidae</taxon>
        <taxon>Sordariales</taxon>
        <taxon>Chaetomiaceae</taxon>
        <taxon>Chaetomium</taxon>
    </lineage>
</organism>
<name>A0AAJ0GNV6_9PEZI</name>
<evidence type="ECO:0000256" key="5">
    <source>
        <dbReference type="ARBA" id="ARBA00022895"/>
    </source>
</evidence>
<accession>A0AAJ0GNV6</accession>
<reference evidence="11" key="2">
    <citation type="submission" date="2023-06" db="EMBL/GenBank/DDBJ databases">
        <authorList>
            <consortium name="Lawrence Berkeley National Laboratory"/>
            <person name="Mondo S.J."/>
            <person name="Hensen N."/>
            <person name="Bonometti L."/>
            <person name="Westerberg I."/>
            <person name="Brannstrom I.O."/>
            <person name="Guillou S."/>
            <person name="Cros-Aarteil S."/>
            <person name="Calhoun S."/>
            <person name="Haridas S."/>
            <person name="Kuo A."/>
            <person name="Pangilinan J."/>
            <person name="Riley R."/>
            <person name="Labutti K."/>
            <person name="Andreopoulos B."/>
            <person name="Lipzen A."/>
            <person name="Chen C."/>
            <person name="Yanf M."/>
            <person name="Daum C."/>
            <person name="Ng V."/>
            <person name="Clum A."/>
            <person name="Steindorff A."/>
            <person name="Ohm R."/>
            <person name="Martin F."/>
            <person name="Silar P."/>
            <person name="Natvig D."/>
            <person name="Lalanne C."/>
            <person name="Gautier V."/>
            <person name="Ament-Velasquez S.L."/>
            <person name="Kruys A."/>
            <person name="Hutchinson M.I."/>
            <person name="Powell A.J."/>
            <person name="Barry K."/>
            <person name="Miller A.N."/>
            <person name="Grigoriev I.V."/>
            <person name="Debuchy R."/>
            <person name="Gladieux P."/>
            <person name="Thoren M.H."/>
            <person name="Johannesson H."/>
        </authorList>
    </citation>
    <scope>NUCLEOTIDE SEQUENCE</scope>
    <source>
        <strain evidence="11">CBS 333.67</strain>
    </source>
</reference>
<keyword evidence="6" id="KW-0238">DNA-binding</keyword>
<dbReference type="Gene3D" id="2.40.50.140">
    <property type="entry name" value="Nucleic acid-binding proteins"/>
    <property type="match status" value="1"/>
</dbReference>
<dbReference type="GO" id="GO:0003677">
    <property type="term" value="F:DNA binding"/>
    <property type="evidence" value="ECO:0007669"/>
    <property type="project" value="UniProtKB-KW"/>
</dbReference>
<evidence type="ECO:0000256" key="8">
    <source>
        <dbReference type="ARBA" id="ARBA00030039"/>
    </source>
</evidence>
<dbReference type="RefSeq" id="XP_062719199.1">
    <property type="nucleotide sequence ID" value="XM_062867139.1"/>
</dbReference>
<comment type="subcellular location">
    <subcellularLocation>
        <location evidence="2">Chromosome</location>
        <location evidence="2">Telomere</location>
    </subcellularLocation>
    <subcellularLocation>
        <location evidence="1">Nucleus</location>
    </subcellularLocation>
</comment>
<gene>
    <name evidence="11" type="ORF">B0T15DRAFT_495974</name>
</gene>
<proteinExistence type="predicted"/>
<evidence type="ECO:0000256" key="3">
    <source>
        <dbReference type="ARBA" id="ARBA00017411"/>
    </source>
</evidence>
<feature type="compositionally biased region" description="Basic and acidic residues" evidence="9">
    <location>
        <begin position="251"/>
        <end position="305"/>
    </location>
</feature>
<feature type="compositionally biased region" description="Basic and acidic residues" evidence="9">
    <location>
        <begin position="201"/>
        <end position="242"/>
    </location>
</feature>
<feature type="domain" description="CST complex subunit Stn1 N-terminal" evidence="10">
    <location>
        <begin position="44"/>
        <end position="207"/>
    </location>
</feature>
<dbReference type="PANTHER" id="PTHR13989:SF33">
    <property type="entry name" value="CST COMPLEX SUBUNIT STN1"/>
    <property type="match status" value="1"/>
</dbReference>